<dbReference type="EMBL" id="JABANO010018897">
    <property type="protein sequence ID" value="KAF4731098.1"/>
    <property type="molecule type" value="Genomic_DNA"/>
</dbReference>
<dbReference type="AlphaFoldDB" id="A0A7J6SE00"/>
<dbReference type="Proteomes" id="UP000553632">
    <property type="component" value="Unassembled WGS sequence"/>
</dbReference>
<sequence length="82" mass="9386">MGSFRDGNGSKNHTWAFRNLLYNRQFNRHDCPPPREAWDGVLGCAPFGRCYLKCGSQWNCLIGGSCISVPPFEDKACMYWLH</sequence>
<gene>
    <name evidence="1" type="ORF">FOZ63_019717</name>
</gene>
<evidence type="ECO:0000313" key="2">
    <source>
        <dbReference type="Proteomes" id="UP000553632"/>
    </source>
</evidence>
<comment type="caution">
    <text evidence="1">The sequence shown here is derived from an EMBL/GenBank/DDBJ whole genome shotgun (WGS) entry which is preliminary data.</text>
</comment>
<accession>A0A7J6SE00</accession>
<evidence type="ECO:0000313" key="1">
    <source>
        <dbReference type="EMBL" id="KAF4731098.1"/>
    </source>
</evidence>
<protein>
    <submittedName>
        <fullName evidence="1">Uncharacterized protein</fullName>
    </submittedName>
</protein>
<reference evidence="1 2" key="1">
    <citation type="submission" date="2020-04" db="EMBL/GenBank/DDBJ databases">
        <title>Perkinsus olseni comparative genomics.</title>
        <authorList>
            <person name="Bogema D.R."/>
        </authorList>
    </citation>
    <scope>NUCLEOTIDE SEQUENCE [LARGE SCALE GENOMIC DNA]</scope>
    <source>
        <strain evidence="1 2">ATCC PRA-207</strain>
    </source>
</reference>
<proteinExistence type="predicted"/>
<keyword evidence="2" id="KW-1185">Reference proteome</keyword>
<organism evidence="1 2">
    <name type="scientific">Perkinsus olseni</name>
    <name type="common">Perkinsus atlanticus</name>
    <dbReference type="NCBI Taxonomy" id="32597"/>
    <lineage>
        <taxon>Eukaryota</taxon>
        <taxon>Sar</taxon>
        <taxon>Alveolata</taxon>
        <taxon>Perkinsozoa</taxon>
        <taxon>Perkinsea</taxon>
        <taxon>Perkinsida</taxon>
        <taxon>Perkinsidae</taxon>
        <taxon>Perkinsus</taxon>
    </lineage>
</organism>
<name>A0A7J6SE00_PEROL</name>